<dbReference type="PANTHER" id="PTHR31650">
    <property type="entry name" value="O-ACYLTRANSFERASE (WSD1-LIKE) FAMILY PROTEIN"/>
    <property type="match status" value="1"/>
</dbReference>
<proteinExistence type="inferred from homology"/>
<evidence type="ECO:0000256" key="9">
    <source>
        <dbReference type="ARBA" id="ARBA00023315"/>
    </source>
</evidence>
<comment type="similarity">
    <text evidence="3">Belongs to the long-chain O-acyltransferase family.</text>
</comment>
<sequence length="501" mass="55599">MEQLTELDNAFIQMESSRTPMHITPVIFYDQSGVAGGRVRFKDILQVFEGNLHKSKIFRRKLAGGALGFDTPFWIEDENFDLEFHVRHIALPKPGDWRQLCILMARLHARGLDMTRPLWEAYVIEGLNKVQGLPENSFAIMLKIHHSAIDGVSGAEIIAAIHSLDPDAPLPEVDDDWRGESSPPVSKVITQAYINNIRRPIHLAGTVRQLVPAMIKANKLSSEHDQEERHLERTRFNARIGSHRVTDALIMELTRIKKIRQCVPGATINDVIVATVSGAMRKYLEAHDELPEHSLVCAAPINVRQERNSDSKGNQVGVMTIDMATDIADPVERLKAVMSHSANSKETSQVVGTGVMMDVSRGIWPQFMNLTMRAATSLAPKTATPMPIHTVISNVPGPQFPLYLAGARVHMLMGLGPLVDMSGLFHAVISGMGLITINFLSCREMLPDPDFYKQCLEESYADLEAATFLKKKSPRRKARAKTKAKAKTKTKAKAKAKAKAS</sequence>
<dbReference type="GO" id="GO:0001666">
    <property type="term" value="P:response to hypoxia"/>
    <property type="evidence" value="ECO:0007669"/>
    <property type="project" value="TreeGrafter"/>
</dbReference>
<comment type="pathway">
    <text evidence="2">Lipid metabolism.</text>
</comment>
<comment type="catalytic activity">
    <reaction evidence="10">
        <text>an acyl-CoA + a 1,2-diacyl-sn-glycerol = a triacyl-sn-glycerol + CoA</text>
        <dbReference type="Rhea" id="RHEA:10868"/>
        <dbReference type="ChEBI" id="CHEBI:17815"/>
        <dbReference type="ChEBI" id="CHEBI:57287"/>
        <dbReference type="ChEBI" id="CHEBI:58342"/>
        <dbReference type="ChEBI" id="CHEBI:64615"/>
        <dbReference type="EC" id="2.3.1.20"/>
    </reaction>
</comment>
<evidence type="ECO:0000256" key="7">
    <source>
        <dbReference type="ARBA" id="ARBA00022798"/>
    </source>
</evidence>
<reference evidence="14 15" key="1">
    <citation type="submission" date="2019-03" db="EMBL/GenBank/DDBJ databases">
        <title>Seongchinamella monodicae gen. nov., sp. nov., a novel member of the Gammaproteobacteria isolated from a tidal mudflat of beach.</title>
        <authorList>
            <person name="Yang H.G."/>
            <person name="Kang J.W."/>
            <person name="Lee S.D."/>
        </authorList>
    </citation>
    <scope>NUCLEOTIDE SEQUENCE [LARGE SCALE GENOMIC DNA]</scope>
    <source>
        <strain evidence="14 15">GH4-78</strain>
    </source>
</reference>
<dbReference type="GO" id="GO:0019432">
    <property type="term" value="P:triglyceride biosynthetic process"/>
    <property type="evidence" value="ECO:0007669"/>
    <property type="project" value="UniProtKB-UniPathway"/>
</dbReference>
<dbReference type="InterPro" id="IPR004255">
    <property type="entry name" value="O-acyltransferase_WSD1_N"/>
</dbReference>
<feature type="region of interest" description="Disordered" evidence="11">
    <location>
        <begin position="471"/>
        <end position="501"/>
    </location>
</feature>
<feature type="domain" description="O-acyltransferase WSD1-like N-terminal" evidence="12">
    <location>
        <begin position="4"/>
        <end position="272"/>
    </location>
</feature>
<evidence type="ECO:0000259" key="13">
    <source>
        <dbReference type="Pfam" id="PF06974"/>
    </source>
</evidence>
<evidence type="ECO:0000256" key="6">
    <source>
        <dbReference type="ARBA" id="ARBA00022679"/>
    </source>
</evidence>
<evidence type="ECO:0000256" key="3">
    <source>
        <dbReference type="ARBA" id="ARBA00009587"/>
    </source>
</evidence>
<dbReference type="OrthoDB" id="9810950at2"/>
<evidence type="ECO:0000313" key="15">
    <source>
        <dbReference type="Proteomes" id="UP000295554"/>
    </source>
</evidence>
<dbReference type="RefSeq" id="WP_133214265.1">
    <property type="nucleotide sequence ID" value="NZ_SMSE01000003.1"/>
</dbReference>
<comment type="pathway">
    <text evidence="1">Glycerolipid metabolism; triacylglycerol biosynthesis.</text>
</comment>
<evidence type="ECO:0000256" key="8">
    <source>
        <dbReference type="ARBA" id="ARBA00023098"/>
    </source>
</evidence>
<accession>A0A4R5LQY9</accession>
<keyword evidence="7" id="KW-0319">Glycerol metabolism</keyword>
<keyword evidence="5" id="KW-0444">Lipid biosynthesis</keyword>
<feature type="domain" description="O-acyltransferase WSD1 C-terminal" evidence="13">
    <location>
        <begin position="313"/>
        <end position="463"/>
    </location>
</feature>
<evidence type="ECO:0000313" key="14">
    <source>
        <dbReference type="EMBL" id="TDG12970.1"/>
    </source>
</evidence>
<evidence type="ECO:0000256" key="10">
    <source>
        <dbReference type="ARBA" id="ARBA00048109"/>
    </source>
</evidence>
<dbReference type="NCBIfam" id="TIGR02946">
    <property type="entry name" value="acyl_WS_DGAT"/>
    <property type="match status" value="1"/>
</dbReference>
<dbReference type="EC" id="2.3.1.20" evidence="4"/>
<dbReference type="InterPro" id="IPR045034">
    <property type="entry name" value="O-acyltransferase_WSD1-like"/>
</dbReference>
<comment type="caution">
    <text evidence="14">The sequence shown here is derived from an EMBL/GenBank/DDBJ whole genome shotgun (WGS) entry which is preliminary data.</text>
</comment>
<dbReference type="GO" id="GO:0051701">
    <property type="term" value="P:biological process involved in interaction with host"/>
    <property type="evidence" value="ECO:0007669"/>
    <property type="project" value="TreeGrafter"/>
</dbReference>
<keyword evidence="6 14" id="KW-0808">Transferase</keyword>
<dbReference type="InterPro" id="IPR014292">
    <property type="entry name" value="Acyl_transf_WS/DGAT"/>
</dbReference>
<dbReference type="InterPro" id="IPR009721">
    <property type="entry name" value="O-acyltransferase_WSD1_C"/>
</dbReference>
<evidence type="ECO:0000256" key="1">
    <source>
        <dbReference type="ARBA" id="ARBA00004771"/>
    </source>
</evidence>
<dbReference type="GO" id="GO:0071731">
    <property type="term" value="P:response to nitric oxide"/>
    <property type="evidence" value="ECO:0007669"/>
    <property type="project" value="TreeGrafter"/>
</dbReference>
<dbReference type="GO" id="GO:0006071">
    <property type="term" value="P:glycerol metabolic process"/>
    <property type="evidence" value="ECO:0007669"/>
    <property type="project" value="UniProtKB-KW"/>
</dbReference>
<keyword evidence="15" id="KW-1185">Reference proteome</keyword>
<dbReference type="EMBL" id="SMSE01000003">
    <property type="protein sequence ID" value="TDG12970.1"/>
    <property type="molecule type" value="Genomic_DNA"/>
</dbReference>
<dbReference type="GO" id="GO:0005886">
    <property type="term" value="C:plasma membrane"/>
    <property type="evidence" value="ECO:0007669"/>
    <property type="project" value="TreeGrafter"/>
</dbReference>
<keyword evidence="8" id="KW-0443">Lipid metabolism</keyword>
<dbReference type="GO" id="GO:0004144">
    <property type="term" value="F:diacylglycerol O-acyltransferase activity"/>
    <property type="evidence" value="ECO:0007669"/>
    <property type="project" value="UniProtKB-EC"/>
</dbReference>
<dbReference type="Pfam" id="PF06974">
    <property type="entry name" value="WS_DGAT_C"/>
    <property type="match status" value="1"/>
</dbReference>
<evidence type="ECO:0000256" key="4">
    <source>
        <dbReference type="ARBA" id="ARBA00013244"/>
    </source>
</evidence>
<organism evidence="14 15">
    <name type="scientific">Seongchinamella unica</name>
    <dbReference type="NCBI Taxonomy" id="2547392"/>
    <lineage>
        <taxon>Bacteria</taxon>
        <taxon>Pseudomonadati</taxon>
        <taxon>Pseudomonadota</taxon>
        <taxon>Gammaproteobacteria</taxon>
        <taxon>Cellvibrionales</taxon>
        <taxon>Halieaceae</taxon>
        <taxon>Seongchinamella</taxon>
    </lineage>
</organism>
<protein>
    <recommendedName>
        <fullName evidence="4">diacylglycerol O-acyltransferase</fullName>
        <ecNumber evidence="4">2.3.1.20</ecNumber>
    </recommendedName>
</protein>
<evidence type="ECO:0000256" key="11">
    <source>
        <dbReference type="SAM" id="MobiDB-lite"/>
    </source>
</evidence>
<keyword evidence="9 14" id="KW-0012">Acyltransferase</keyword>
<dbReference type="PANTHER" id="PTHR31650:SF1">
    <property type="entry name" value="WAX ESTER SYNTHASE_DIACYLGLYCEROL ACYLTRANSFERASE 4-RELATED"/>
    <property type="match status" value="1"/>
</dbReference>
<name>A0A4R5LQY9_9GAMM</name>
<dbReference type="AlphaFoldDB" id="A0A4R5LQY9"/>
<dbReference type="SUPFAM" id="SSF52777">
    <property type="entry name" value="CoA-dependent acyltransferases"/>
    <property type="match status" value="1"/>
</dbReference>
<dbReference type="UniPathway" id="UPA00282"/>
<evidence type="ECO:0000256" key="5">
    <source>
        <dbReference type="ARBA" id="ARBA00022516"/>
    </source>
</evidence>
<gene>
    <name evidence="14" type="ORF">E2F43_15595</name>
</gene>
<evidence type="ECO:0000256" key="2">
    <source>
        <dbReference type="ARBA" id="ARBA00005189"/>
    </source>
</evidence>
<dbReference type="Pfam" id="PF03007">
    <property type="entry name" value="WS_DGAT_cat"/>
    <property type="match status" value="1"/>
</dbReference>
<dbReference type="Proteomes" id="UP000295554">
    <property type="component" value="Unassembled WGS sequence"/>
</dbReference>
<evidence type="ECO:0000259" key="12">
    <source>
        <dbReference type="Pfam" id="PF03007"/>
    </source>
</evidence>